<keyword evidence="5" id="KW-0804">Transcription</keyword>
<evidence type="ECO:0000256" key="4">
    <source>
        <dbReference type="ARBA" id="ARBA00023125"/>
    </source>
</evidence>
<dbReference type="PANTHER" id="PTHR43133">
    <property type="entry name" value="RNA POLYMERASE ECF-TYPE SIGMA FACTO"/>
    <property type="match status" value="1"/>
</dbReference>
<comment type="similarity">
    <text evidence="1">Belongs to the sigma-70 factor family. ECF subfamily.</text>
</comment>
<dbReference type="EMBL" id="MLJW01000085">
    <property type="protein sequence ID" value="OIR01353.1"/>
    <property type="molecule type" value="Genomic_DNA"/>
</dbReference>
<dbReference type="GO" id="GO:0006352">
    <property type="term" value="P:DNA-templated transcription initiation"/>
    <property type="evidence" value="ECO:0007669"/>
    <property type="project" value="InterPro"/>
</dbReference>
<evidence type="ECO:0000256" key="2">
    <source>
        <dbReference type="ARBA" id="ARBA00023015"/>
    </source>
</evidence>
<keyword evidence="4" id="KW-0238">DNA-binding</keyword>
<evidence type="ECO:0000259" key="7">
    <source>
        <dbReference type="Pfam" id="PF08281"/>
    </source>
</evidence>
<evidence type="ECO:0000256" key="1">
    <source>
        <dbReference type="ARBA" id="ARBA00010641"/>
    </source>
</evidence>
<feature type="domain" description="RNA polymerase sigma-70 region 2" evidence="6">
    <location>
        <begin position="16"/>
        <end position="79"/>
    </location>
</feature>
<dbReference type="InterPro" id="IPR036388">
    <property type="entry name" value="WH-like_DNA-bd_sf"/>
</dbReference>
<organism evidence="8">
    <name type="scientific">mine drainage metagenome</name>
    <dbReference type="NCBI Taxonomy" id="410659"/>
    <lineage>
        <taxon>unclassified sequences</taxon>
        <taxon>metagenomes</taxon>
        <taxon>ecological metagenomes</taxon>
    </lineage>
</organism>
<dbReference type="InterPro" id="IPR013249">
    <property type="entry name" value="RNA_pol_sigma70_r4_t2"/>
</dbReference>
<dbReference type="SUPFAM" id="SSF88946">
    <property type="entry name" value="Sigma2 domain of RNA polymerase sigma factors"/>
    <property type="match status" value="1"/>
</dbReference>
<dbReference type="Gene3D" id="1.10.10.10">
    <property type="entry name" value="Winged helix-like DNA-binding domain superfamily/Winged helix DNA-binding domain"/>
    <property type="match status" value="1"/>
</dbReference>
<evidence type="ECO:0000256" key="3">
    <source>
        <dbReference type="ARBA" id="ARBA00023082"/>
    </source>
</evidence>
<evidence type="ECO:0000313" key="8">
    <source>
        <dbReference type="EMBL" id="OIR01353.1"/>
    </source>
</evidence>
<accession>A0A1J5RYY6</accession>
<name>A0A1J5RYY6_9ZZZZ</name>
<evidence type="ECO:0000256" key="5">
    <source>
        <dbReference type="ARBA" id="ARBA00023163"/>
    </source>
</evidence>
<comment type="caution">
    <text evidence="8">The sequence shown here is derived from an EMBL/GenBank/DDBJ whole genome shotgun (WGS) entry which is preliminary data.</text>
</comment>
<dbReference type="SUPFAM" id="SSF88659">
    <property type="entry name" value="Sigma3 and sigma4 domains of RNA polymerase sigma factors"/>
    <property type="match status" value="1"/>
</dbReference>
<dbReference type="AlphaFoldDB" id="A0A1J5RYY6"/>
<dbReference type="Pfam" id="PF04542">
    <property type="entry name" value="Sigma70_r2"/>
    <property type="match status" value="1"/>
</dbReference>
<dbReference type="GO" id="GO:0016987">
    <property type="term" value="F:sigma factor activity"/>
    <property type="evidence" value="ECO:0007669"/>
    <property type="project" value="UniProtKB-KW"/>
</dbReference>
<gene>
    <name evidence="8" type="primary">sigM_6</name>
    <name evidence="8" type="ORF">GALL_166410</name>
</gene>
<dbReference type="InterPro" id="IPR013324">
    <property type="entry name" value="RNA_pol_sigma_r3/r4-like"/>
</dbReference>
<evidence type="ECO:0000259" key="6">
    <source>
        <dbReference type="Pfam" id="PF04542"/>
    </source>
</evidence>
<proteinExistence type="inferred from homology"/>
<dbReference type="Gene3D" id="1.10.1740.10">
    <property type="match status" value="1"/>
</dbReference>
<dbReference type="InterPro" id="IPR007627">
    <property type="entry name" value="RNA_pol_sigma70_r2"/>
</dbReference>
<dbReference type="InterPro" id="IPR039425">
    <property type="entry name" value="RNA_pol_sigma-70-like"/>
</dbReference>
<dbReference type="GO" id="GO:0003677">
    <property type="term" value="F:DNA binding"/>
    <property type="evidence" value="ECO:0007669"/>
    <property type="project" value="UniProtKB-KW"/>
</dbReference>
<feature type="domain" description="RNA polymerase sigma factor 70 region 4 type 2" evidence="7">
    <location>
        <begin position="134"/>
        <end position="179"/>
    </location>
</feature>
<dbReference type="PANTHER" id="PTHR43133:SF8">
    <property type="entry name" value="RNA POLYMERASE SIGMA FACTOR HI_1459-RELATED"/>
    <property type="match status" value="1"/>
</dbReference>
<reference evidence="8" key="1">
    <citation type="submission" date="2016-10" db="EMBL/GenBank/DDBJ databases">
        <title>Sequence of Gallionella enrichment culture.</title>
        <authorList>
            <person name="Poehlein A."/>
            <person name="Muehling M."/>
            <person name="Daniel R."/>
        </authorList>
    </citation>
    <scope>NUCLEOTIDE SEQUENCE</scope>
</reference>
<dbReference type="InterPro" id="IPR014284">
    <property type="entry name" value="RNA_pol_sigma-70_dom"/>
</dbReference>
<sequence>MDQESKIANPKNWLTLYGDLLYNYTLMRVNDQAIAEDLVQETFLSALKAIDTYKGIASEKNWLFAILKNKIIDFYRKRATELTRTEMPDLQNADDDWFNAEGSWNEKGMPNDWSVSENLIERKEVQKIIDWCRNNLKELQQNVFTLKYMEDLNSDEICKVLNISPSNYWTIIHRARLQMRSCVEKHWVKS</sequence>
<keyword evidence="2" id="KW-0805">Transcription regulation</keyword>
<dbReference type="NCBIfam" id="TIGR02937">
    <property type="entry name" value="sigma70-ECF"/>
    <property type="match status" value="1"/>
</dbReference>
<dbReference type="CDD" id="cd06171">
    <property type="entry name" value="Sigma70_r4"/>
    <property type="match status" value="1"/>
</dbReference>
<keyword evidence="3" id="KW-0731">Sigma factor</keyword>
<dbReference type="InterPro" id="IPR013325">
    <property type="entry name" value="RNA_pol_sigma_r2"/>
</dbReference>
<protein>
    <submittedName>
        <fullName evidence="8">RNA polymerase sigma factor SigM</fullName>
    </submittedName>
</protein>
<dbReference type="Pfam" id="PF08281">
    <property type="entry name" value="Sigma70_r4_2"/>
    <property type="match status" value="1"/>
</dbReference>